<protein>
    <recommendedName>
        <fullName evidence="1">Mannose-6-phosphate isomerase type II C-terminal domain-containing protein</fullName>
    </recommendedName>
</protein>
<organism evidence="2 3">
    <name type="scientific">Nocardioides marinquilinus</name>
    <dbReference type="NCBI Taxonomy" id="1210400"/>
    <lineage>
        <taxon>Bacteria</taxon>
        <taxon>Bacillati</taxon>
        <taxon>Actinomycetota</taxon>
        <taxon>Actinomycetes</taxon>
        <taxon>Propionibacteriales</taxon>
        <taxon>Nocardioidaceae</taxon>
        <taxon>Nocardioides</taxon>
    </lineage>
</organism>
<evidence type="ECO:0000313" key="2">
    <source>
        <dbReference type="EMBL" id="GAA5141503.1"/>
    </source>
</evidence>
<name>A0ABP9P6K5_9ACTN</name>
<dbReference type="PANTHER" id="PTHR46390:SF1">
    <property type="entry name" value="MANNOSE-1-PHOSPHATE GUANYLYLTRANSFERASE"/>
    <property type="match status" value="1"/>
</dbReference>
<comment type="caution">
    <text evidence="2">The sequence shown here is derived from an EMBL/GenBank/DDBJ whole genome shotgun (WGS) entry which is preliminary data.</text>
</comment>
<evidence type="ECO:0000313" key="3">
    <source>
        <dbReference type="Proteomes" id="UP001500221"/>
    </source>
</evidence>
<dbReference type="InterPro" id="IPR011051">
    <property type="entry name" value="RmlC_Cupin_sf"/>
</dbReference>
<dbReference type="Gene3D" id="2.60.120.10">
    <property type="entry name" value="Jelly Rolls"/>
    <property type="match status" value="1"/>
</dbReference>
<sequence>MTQTSTQNPAGTRQGTRRTLVSERPWGRFEQLALNEACTVKVITVEPGARLSLQRHEHRSELWQVLDGPMQVVVDDHAWTAHAGERVWVPAGATHRMGNAGTEPARILEVAVGHFDEHDIERIQDDYQR</sequence>
<dbReference type="Pfam" id="PF01050">
    <property type="entry name" value="MannoseP_isomer"/>
    <property type="match status" value="1"/>
</dbReference>
<feature type="domain" description="Mannose-6-phosphate isomerase type II C-terminal" evidence="1">
    <location>
        <begin position="23"/>
        <end position="125"/>
    </location>
</feature>
<dbReference type="EMBL" id="BAABKG010000001">
    <property type="protein sequence ID" value="GAA5141503.1"/>
    <property type="molecule type" value="Genomic_DNA"/>
</dbReference>
<keyword evidence="3" id="KW-1185">Reference proteome</keyword>
<dbReference type="CDD" id="cd02213">
    <property type="entry name" value="cupin_PMI_typeII_C"/>
    <property type="match status" value="1"/>
</dbReference>
<dbReference type="SUPFAM" id="SSF51182">
    <property type="entry name" value="RmlC-like cupins"/>
    <property type="match status" value="1"/>
</dbReference>
<evidence type="ECO:0000259" key="1">
    <source>
        <dbReference type="Pfam" id="PF01050"/>
    </source>
</evidence>
<dbReference type="PANTHER" id="PTHR46390">
    <property type="entry name" value="MANNOSE-1-PHOSPHATE GUANYLYLTRANSFERASE"/>
    <property type="match status" value="1"/>
</dbReference>
<gene>
    <name evidence="2" type="ORF">GCM10023340_03330</name>
</gene>
<proteinExistence type="predicted"/>
<dbReference type="InterPro" id="IPR014710">
    <property type="entry name" value="RmlC-like_jellyroll"/>
</dbReference>
<accession>A0ABP9P6K5</accession>
<dbReference type="InterPro" id="IPR051161">
    <property type="entry name" value="Mannose-6P_isomerase_type2"/>
</dbReference>
<reference evidence="3" key="1">
    <citation type="journal article" date="2019" name="Int. J. Syst. Evol. Microbiol.">
        <title>The Global Catalogue of Microorganisms (GCM) 10K type strain sequencing project: providing services to taxonomists for standard genome sequencing and annotation.</title>
        <authorList>
            <consortium name="The Broad Institute Genomics Platform"/>
            <consortium name="The Broad Institute Genome Sequencing Center for Infectious Disease"/>
            <person name="Wu L."/>
            <person name="Ma J."/>
        </authorList>
    </citation>
    <scope>NUCLEOTIDE SEQUENCE [LARGE SCALE GENOMIC DNA]</scope>
    <source>
        <strain evidence="3">JCM 18459</strain>
    </source>
</reference>
<dbReference type="InterPro" id="IPR001538">
    <property type="entry name" value="Man6P_isomerase-2_C"/>
</dbReference>
<dbReference type="RefSeq" id="WP_345453821.1">
    <property type="nucleotide sequence ID" value="NZ_BAABKG010000001.1"/>
</dbReference>
<dbReference type="Proteomes" id="UP001500221">
    <property type="component" value="Unassembled WGS sequence"/>
</dbReference>